<dbReference type="Proteomes" id="UP000021369">
    <property type="component" value="Unassembled WGS sequence"/>
</dbReference>
<dbReference type="EMBL" id="JEOB01000004">
    <property type="protein sequence ID" value="EXM38462.1"/>
    <property type="molecule type" value="Genomic_DNA"/>
</dbReference>
<dbReference type="RefSeq" id="WP_037289180.1">
    <property type="nucleotide sequence ID" value="NZ_JEOB01000004.1"/>
</dbReference>
<gene>
    <name evidence="2" type="ORF">RASY3_13945</name>
</gene>
<dbReference type="PATRIC" id="fig|1341156.4.peg.3817"/>
<dbReference type="AlphaFoldDB" id="A0A011UZ46"/>
<feature type="domain" description="SpaA-like prealbumin fold" evidence="1">
    <location>
        <begin position="14"/>
        <end position="63"/>
    </location>
</feature>
<organism evidence="2 3">
    <name type="scientific">Ruminococcus albus SY3</name>
    <dbReference type="NCBI Taxonomy" id="1341156"/>
    <lineage>
        <taxon>Bacteria</taxon>
        <taxon>Bacillati</taxon>
        <taxon>Bacillota</taxon>
        <taxon>Clostridia</taxon>
        <taxon>Eubacteriales</taxon>
        <taxon>Oscillospiraceae</taxon>
        <taxon>Ruminococcus</taxon>
    </lineage>
</organism>
<keyword evidence="3" id="KW-1185">Reference proteome</keyword>
<dbReference type="OrthoDB" id="9804660at2"/>
<dbReference type="Gene3D" id="2.60.40.10">
    <property type="entry name" value="Immunoglobulins"/>
    <property type="match status" value="2"/>
</dbReference>
<proteinExistence type="predicted"/>
<dbReference type="Pfam" id="PF17802">
    <property type="entry name" value="SpaA"/>
    <property type="match status" value="1"/>
</dbReference>
<comment type="caution">
    <text evidence="2">The sequence shown here is derived from an EMBL/GenBank/DDBJ whole genome shotgun (WGS) entry which is preliminary data.</text>
</comment>
<sequence length="119" mass="13312">MDRREIGSYPGKKENNARLTGIPYGSYILTEIASPNRYVLSDKRYEFLIDEDGDEVFITAVNKETELHVFKKDIYGNELSGAAMQILDSKGNVFDEWISDGTEHIVCGISAGSYSPCVH</sequence>
<name>A0A011UZ46_RUMAL</name>
<dbReference type="InterPro" id="IPR041033">
    <property type="entry name" value="SpaA_PFL_dom_1"/>
</dbReference>
<dbReference type="InterPro" id="IPR013783">
    <property type="entry name" value="Ig-like_fold"/>
</dbReference>
<evidence type="ECO:0000313" key="2">
    <source>
        <dbReference type="EMBL" id="EXM38462.1"/>
    </source>
</evidence>
<reference evidence="2 3" key="1">
    <citation type="submission" date="2013-06" db="EMBL/GenBank/DDBJ databases">
        <title>Rumen cellulosomics: divergent fiber-degrading strategies revealed by comparative genome-wide analysis of six Ruminococcal strains.</title>
        <authorList>
            <person name="Dassa B."/>
            <person name="Borovok I."/>
            <person name="Lamed R."/>
            <person name="Flint H."/>
            <person name="Yeoman C.J."/>
            <person name="White B."/>
            <person name="Bayer E.A."/>
        </authorList>
    </citation>
    <scope>NUCLEOTIDE SEQUENCE [LARGE SCALE GENOMIC DNA]</scope>
    <source>
        <strain evidence="2 3">SY3</strain>
    </source>
</reference>
<accession>A0A011UZ46</accession>
<evidence type="ECO:0000313" key="3">
    <source>
        <dbReference type="Proteomes" id="UP000021369"/>
    </source>
</evidence>
<evidence type="ECO:0000259" key="1">
    <source>
        <dbReference type="Pfam" id="PF17802"/>
    </source>
</evidence>
<protein>
    <recommendedName>
        <fullName evidence="1">SpaA-like prealbumin fold domain-containing protein</fullName>
    </recommendedName>
</protein>